<gene>
    <name evidence="3" type="ORF">LCGC14_1061390</name>
</gene>
<feature type="compositionally biased region" description="Acidic residues" evidence="1">
    <location>
        <begin position="495"/>
        <end position="505"/>
    </location>
</feature>
<organism evidence="3">
    <name type="scientific">marine sediment metagenome</name>
    <dbReference type="NCBI Taxonomy" id="412755"/>
    <lineage>
        <taxon>unclassified sequences</taxon>
        <taxon>metagenomes</taxon>
        <taxon>ecological metagenomes</taxon>
    </lineage>
</organism>
<proteinExistence type="predicted"/>
<comment type="caution">
    <text evidence="3">The sequence shown here is derived from an EMBL/GenBank/DDBJ whole genome shotgun (WGS) entry which is preliminary data.</text>
</comment>
<feature type="compositionally biased region" description="Basic and acidic residues" evidence="1">
    <location>
        <begin position="508"/>
        <end position="523"/>
    </location>
</feature>
<dbReference type="EMBL" id="LAZR01004507">
    <property type="protein sequence ID" value="KKN07977.1"/>
    <property type="molecule type" value="Genomic_DNA"/>
</dbReference>
<dbReference type="AlphaFoldDB" id="A0A0F9N7Z7"/>
<name>A0A0F9N7Z7_9ZZZZ</name>
<evidence type="ECO:0000256" key="1">
    <source>
        <dbReference type="SAM" id="MobiDB-lite"/>
    </source>
</evidence>
<evidence type="ECO:0000313" key="3">
    <source>
        <dbReference type="EMBL" id="KKN07977.1"/>
    </source>
</evidence>
<feature type="domain" description="Anti-CBASS protein Acb1-like N-terminal" evidence="2">
    <location>
        <begin position="85"/>
        <end position="439"/>
    </location>
</feature>
<protein>
    <recommendedName>
        <fullName evidence="2">Anti-CBASS protein Acb1-like N-terminal domain-containing protein</fullName>
    </recommendedName>
</protein>
<dbReference type="Pfam" id="PF06381">
    <property type="entry name" value="Phage_portal_3"/>
    <property type="match status" value="1"/>
</dbReference>
<feature type="region of interest" description="Disordered" evidence="1">
    <location>
        <begin position="461"/>
        <end position="523"/>
    </location>
</feature>
<evidence type="ECO:0000259" key="2">
    <source>
        <dbReference type="Pfam" id="PF06381"/>
    </source>
</evidence>
<sequence>MGGKLIKYGNPTNITPKNPIVISEDSKDNKIVTMTGKQLRQMVSVIQSRANLAGLLGQTFGGERDVYEVLGYKKTLVFQDYYNRFKRDNIAKRIVSARPKATWANHPTLKAKEDGDNKRPIKEFKKTWDRLNIKRRLLAKVSRADVLSGIGTFGILLLGINDGRDLSSPLGRAKTKDGDKSTGLLYASAYSENDVDIKEYDDNVKSPRFGLPKMYTVNAAGGLNTVPSSLIRSLDIHYSRVVHIAEGLLENEIFGTPRLEAVYNLFDDLAKVTGGSAEFFWKTADRGIHWDIDKDMEIEQTNEDELGEEVDAYEHGLKRNVKTRGITSKVLGSETADPRGPFTSIISLIAGTEGVPQRILLGSERGQLASAQDRSSWNELIGERQITYAEPQILRPTIDILIEAEILEDIEYDVEWPVIFPQTEDEKSTIAQRSATAAKTASQQVVGSAVITPEEFGERYLNVENPPDNEADKKEEQKLEEKKEKNKLALVPDAPENDGDIEESPGEQQERTKNEIKDKKASA</sequence>
<accession>A0A0F9N7Z7</accession>
<dbReference type="InterPro" id="IPR024459">
    <property type="entry name" value="Acb1-like_N"/>
</dbReference>
<feature type="compositionally biased region" description="Basic and acidic residues" evidence="1">
    <location>
        <begin position="470"/>
        <end position="487"/>
    </location>
</feature>
<reference evidence="3" key="1">
    <citation type="journal article" date="2015" name="Nature">
        <title>Complex archaea that bridge the gap between prokaryotes and eukaryotes.</title>
        <authorList>
            <person name="Spang A."/>
            <person name="Saw J.H."/>
            <person name="Jorgensen S.L."/>
            <person name="Zaremba-Niedzwiedzka K."/>
            <person name="Martijn J."/>
            <person name="Lind A.E."/>
            <person name="van Eijk R."/>
            <person name="Schleper C."/>
            <person name="Guy L."/>
            <person name="Ettema T.J."/>
        </authorList>
    </citation>
    <scope>NUCLEOTIDE SEQUENCE</scope>
</reference>